<keyword evidence="10" id="KW-1185">Reference proteome</keyword>
<dbReference type="SMART" id="SM00184">
    <property type="entry name" value="RING"/>
    <property type="match status" value="1"/>
</dbReference>
<evidence type="ECO:0000313" key="10">
    <source>
        <dbReference type="Proteomes" id="UP001472866"/>
    </source>
</evidence>
<dbReference type="GO" id="GO:0000976">
    <property type="term" value="F:transcription cis-regulatory region binding"/>
    <property type="evidence" value="ECO:0007669"/>
    <property type="project" value="TreeGrafter"/>
</dbReference>
<comment type="subcellular location">
    <subcellularLocation>
        <location evidence="1">Cytoplasm</location>
    </subcellularLocation>
</comment>
<dbReference type="AlphaFoldDB" id="A0AAX4PLS6"/>
<keyword evidence="4 6" id="KW-0863">Zinc-finger</keyword>
<dbReference type="InterPro" id="IPR013083">
    <property type="entry name" value="Znf_RING/FYVE/PHD"/>
</dbReference>
<feature type="region of interest" description="Disordered" evidence="7">
    <location>
        <begin position="1"/>
        <end position="108"/>
    </location>
</feature>
<sequence length="626" mass="68025">MEEVGDRNGGSPGGGLNPNAAAFTPPVAKPSSRSRNQTRNRQKKGQTKKKASSKLQPREQQTGSALSRELEKAFYSGGRSGEETHRQRQQRNQRDRGKGRYRGRQNQDTRVAKFDKDLFVQANNRFLVSDAVDVGAYDEDPDKLLDWDDVALVSSISAHDSESRCPICLEDDPICAQTTTCGHAFCLPCILRCATSSGGGCRQELACPLCFAPISIMDLRSLRRSKVQPPEVGREMTFELLHRKKGSIFPCPGAPRSVAGECHRFAKFTTTSERPFAEFTEGQVADLERRAAEMAAEGSEGSLASVYLGSSVLRERLDRWRHRRDSKMRAAAGEPEPEDDYAGPSLLEMAELAAVRAKEVEDGAKAWPSLTSKPARPSETRTSTKAPKPKAVPKIRETLGGEFYSYFQCSTGQNVFLHPVSMKVVMHGMCGNDLESAPGAVTGKVLELEDFVITPERRKQFCFLSHLPLGSLASAAELDFGVSTTSLPPQVVEEMTRRKKARDRQTRRRQKERREREREERERTAPLDAEFFRMRPPSSGGDEGDEPSAAVSADLGSSPATQQSGISYASLAGLGFGAGLQSPAPGGGSGWGAAAAPGSRDGGGGAGAGSSVVWLKKGKKTIMRLD</sequence>
<feature type="region of interest" description="Disordered" evidence="7">
    <location>
        <begin position="583"/>
        <end position="611"/>
    </location>
</feature>
<dbReference type="EMBL" id="CP151519">
    <property type="protein sequence ID" value="WZN67357.1"/>
    <property type="molecule type" value="Genomic_DNA"/>
</dbReference>
<dbReference type="InterPro" id="IPR018957">
    <property type="entry name" value="Znf_C3HC4_RING-type"/>
</dbReference>
<feature type="compositionally biased region" description="Basic residues" evidence="7">
    <location>
        <begin position="497"/>
        <end position="511"/>
    </location>
</feature>
<dbReference type="InterPro" id="IPR001841">
    <property type="entry name" value="Znf_RING"/>
</dbReference>
<dbReference type="PROSITE" id="PS00518">
    <property type="entry name" value="ZF_RING_1"/>
    <property type="match status" value="1"/>
</dbReference>
<feature type="compositionally biased region" description="Basic and acidic residues" evidence="7">
    <location>
        <begin position="512"/>
        <end position="533"/>
    </location>
</feature>
<reference evidence="9 10" key="1">
    <citation type="submission" date="2024-03" db="EMBL/GenBank/DDBJ databases">
        <title>Complete genome sequence of the green alga Chloropicon roscoffensis RCC1871.</title>
        <authorList>
            <person name="Lemieux C."/>
            <person name="Pombert J.-F."/>
            <person name="Otis C."/>
            <person name="Turmel M."/>
        </authorList>
    </citation>
    <scope>NUCLEOTIDE SEQUENCE [LARGE SCALE GENOMIC DNA]</scope>
    <source>
        <strain evidence="9 10">RCC1871</strain>
    </source>
</reference>
<evidence type="ECO:0000256" key="7">
    <source>
        <dbReference type="SAM" id="MobiDB-lite"/>
    </source>
</evidence>
<feature type="domain" description="RING-type" evidence="8">
    <location>
        <begin position="165"/>
        <end position="210"/>
    </location>
</feature>
<feature type="compositionally biased region" description="Basic residues" evidence="7">
    <location>
        <begin position="36"/>
        <end position="52"/>
    </location>
</feature>
<keyword evidence="3" id="KW-0479">Metal-binding</keyword>
<feature type="region of interest" description="Disordered" evidence="7">
    <location>
        <begin position="491"/>
        <end position="561"/>
    </location>
</feature>
<feature type="compositionally biased region" description="Basic and acidic residues" evidence="7">
    <location>
        <begin position="80"/>
        <end position="98"/>
    </location>
</feature>
<evidence type="ECO:0000256" key="1">
    <source>
        <dbReference type="ARBA" id="ARBA00004496"/>
    </source>
</evidence>
<dbReference type="GO" id="GO:0005737">
    <property type="term" value="C:cytoplasm"/>
    <property type="evidence" value="ECO:0007669"/>
    <property type="project" value="UniProtKB-SubCell"/>
</dbReference>
<dbReference type="Gene3D" id="3.30.40.10">
    <property type="entry name" value="Zinc/RING finger domain, C3HC4 (zinc finger)"/>
    <property type="match status" value="1"/>
</dbReference>
<feature type="region of interest" description="Disordered" evidence="7">
    <location>
        <begin position="363"/>
        <end position="391"/>
    </location>
</feature>
<proteinExistence type="predicted"/>
<dbReference type="PROSITE" id="PS50089">
    <property type="entry name" value="ZF_RING_2"/>
    <property type="match status" value="1"/>
</dbReference>
<dbReference type="InterPro" id="IPR017907">
    <property type="entry name" value="Znf_RING_CS"/>
</dbReference>
<evidence type="ECO:0000256" key="3">
    <source>
        <dbReference type="ARBA" id="ARBA00022723"/>
    </source>
</evidence>
<name>A0AAX4PLS6_9CHLO</name>
<dbReference type="Pfam" id="PF00097">
    <property type="entry name" value="zf-C3HC4"/>
    <property type="match status" value="1"/>
</dbReference>
<protein>
    <submittedName>
        <fullName evidence="9">RING zinc finger protein</fullName>
    </submittedName>
</protein>
<dbReference type="SUPFAM" id="SSF57850">
    <property type="entry name" value="RING/U-box"/>
    <property type="match status" value="1"/>
</dbReference>
<evidence type="ECO:0000256" key="2">
    <source>
        <dbReference type="ARBA" id="ARBA00022490"/>
    </source>
</evidence>
<accession>A0AAX4PLS6</accession>
<keyword evidence="2" id="KW-0963">Cytoplasm</keyword>
<dbReference type="Proteomes" id="UP001472866">
    <property type="component" value="Chromosome 19"/>
</dbReference>
<evidence type="ECO:0000256" key="5">
    <source>
        <dbReference type="ARBA" id="ARBA00022833"/>
    </source>
</evidence>
<organism evidence="9 10">
    <name type="scientific">Chloropicon roscoffensis</name>
    <dbReference type="NCBI Taxonomy" id="1461544"/>
    <lineage>
        <taxon>Eukaryota</taxon>
        <taxon>Viridiplantae</taxon>
        <taxon>Chlorophyta</taxon>
        <taxon>Chloropicophyceae</taxon>
        <taxon>Chloropicales</taxon>
        <taxon>Chloropicaceae</taxon>
        <taxon>Chloropicon</taxon>
    </lineage>
</organism>
<dbReference type="GO" id="GO:0008270">
    <property type="term" value="F:zinc ion binding"/>
    <property type="evidence" value="ECO:0007669"/>
    <property type="project" value="UniProtKB-KW"/>
</dbReference>
<gene>
    <name evidence="9" type="ORF">HKI87_19g89320</name>
</gene>
<evidence type="ECO:0000259" key="8">
    <source>
        <dbReference type="PROSITE" id="PS50089"/>
    </source>
</evidence>
<dbReference type="PANTHER" id="PTHR12983:SF9">
    <property type="entry name" value="E3 UBIQUITIN-PROTEIN LIGASE RNF10"/>
    <property type="match status" value="1"/>
</dbReference>
<evidence type="ECO:0000313" key="9">
    <source>
        <dbReference type="EMBL" id="WZN67357.1"/>
    </source>
</evidence>
<evidence type="ECO:0000256" key="4">
    <source>
        <dbReference type="ARBA" id="ARBA00022771"/>
    </source>
</evidence>
<keyword evidence="5" id="KW-0862">Zinc</keyword>
<dbReference type="InterPro" id="IPR039739">
    <property type="entry name" value="MAG2/RNF10"/>
</dbReference>
<dbReference type="PANTHER" id="PTHR12983">
    <property type="entry name" value="RING FINGER 10 FAMILY MEMBER"/>
    <property type="match status" value="1"/>
</dbReference>
<feature type="compositionally biased region" description="Gly residues" evidence="7">
    <location>
        <begin position="7"/>
        <end position="16"/>
    </location>
</feature>
<dbReference type="GO" id="GO:0045944">
    <property type="term" value="P:positive regulation of transcription by RNA polymerase II"/>
    <property type="evidence" value="ECO:0007669"/>
    <property type="project" value="TreeGrafter"/>
</dbReference>
<evidence type="ECO:0000256" key="6">
    <source>
        <dbReference type="PROSITE-ProRule" id="PRU00175"/>
    </source>
</evidence>